<dbReference type="PANTHER" id="PTHR43156:SF2">
    <property type="entry name" value="STAGE II SPORULATION PROTEIN E"/>
    <property type="match status" value="1"/>
</dbReference>
<keyword evidence="1" id="KW-0378">Hydrolase</keyword>
<evidence type="ECO:0000313" key="5">
    <source>
        <dbReference type="Proteomes" id="UP001500443"/>
    </source>
</evidence>
<sequence length="353" mass="38027">MLRGTSSWSYWIVGLYFAAATAVDLATGRGHSMATLLAVAPVFVAVNGSRTAILVSGAVALPVTALLSWWNFHLDVEFWTRVAAIVIAVGIGLAVHRERLARERRLVNVTRIANVAQRALLPPPPGRVGPVQVAHSYRSAADEAMIGGDFYKVLSTRWGVRVVIGDVRGHGLSVIPTTAMVIGVFREAAYEEPELDRIAARMDRSLARDGGPESFATVLLLTISPQGVCRALSHGHPPPLLRTAAGRVRETDVYSGPPLGLGLAKRLADVKESTVVLAEGDELLLATDGVLEARNAAGEFFPLPQHYARGPRHGPPAEVLAALRRDLADWTPELHDDSALVLLRYAPRRIRPA</sequence>
<comment type="caution">
    <text evidence="4">The sequence shown here is derived from an EMBL/GenBank/DDBJ whole genome shotgun (WGS) entry which is preliminary data.</text>
</comment>
<evidence type="ECO:0000256" key="1">
    <source>
        <dbReference type="ARBA" id="ARBA00022801"/>
    </source>
</evidence>
<proteinExistence type="predicted"/>
<name>A0ABP5K1I4_9ACTN</name>
<keyword evidence="2" id="KW-1133">Transmembrane helix</keyword>
<feature type="transmembrane region" description="Helical" evidence="2">
    <location>
        <begin position="29"/>
        <end position="46"/>
    </location>
</feature>
<keyword evidence="5" id="KW-1185">Reference proteome</keyword>
<dbReference type="PANTHER" id="PTHR43156">
    <property type="entry name" value="STAGE II SPORULATION PROTEIN E-RELATED"/>
    <property type="match status" value="1"/>
</dbReference>
<feature type="transmembrane region" description="Helical" evidence="2">
    <location>
        <begin position="53"/>
        <end position="72"/>
    </location>
</feature>
<accession>A0ABP5K1I4</accession>
<dbReference type="EMBL" id="BAAAPF010000090">
    <property type="protein sequence ID" value="GAA2125557.1"/>
    <property type="molecule type" value="Genomic_DNA"/>
</dbReference>
<feature type="transmembrane region" description="Helical" evidence="2">
    <location>
        <begin position="7"/>
        <end position="23"/>
    </location>
</feature>
<dbReference type="Gene3D" id="3.60.40.10">
    <property type="entry name" value="PPM-type phosphatase domain"/>
    <property type="match status" value="1"/>
</dbReference>
<feature type="transmembrane region" description="Helical" evidence="2">
    <location>
        <begin position="78"/>
        <end position="95"/>
    </location>
</feature>
<reference evidence="5" key="1">
    <citation type="journal article" date="2019" name="Int. J. Syst. Evol. Microbiol.">
        <title>The Global Catalogue of Microorganisms (GCM) 10K type strain sequencing project: providing services to taxonomists for standard genome sequencing and annotation.</title>
        <authorList>
            <consortium name="The Broad Institute Genomics Platform"/>
            <consortium name="The Broad Institute Genome Sequencing Center for Infectious Disease"/>
            <person name="Wu L."/>
            <person name="Ma J."/>
        </authorList>
    </citation>
    <scope>NUCLEOTIDE SEQUENCE [LARGE SCALE GENOMIC DNA]</scope>
    <source>
        <strain evidence="5">JCM 15481</strain>
    </source>
</reference>
<dbReference type="Pfam" id="PF07228">
    <property type="entry name" value="SpoIIE"/>
    <property type="match status" value="1"/>
</dbReference>
<protein>
    <submittedName>
        <fullName evidence="4">PP2C family protein-serine/threonine phosphatase</fullName>
    </submittedName>
</protein>
<dbReference type="SMART" id="SM00331">
    <property type="entry name" value="PP2C_SIG"/>
    <property type="match status" value="1"/>
</dbReference>
<feature type="domain" description="PPM-type phosphatase" evidence="3">
    <location>
        <begin position="131"/>
        <end position="345"/>
    </location>
</feature>
<dbReference type="Proteomes" id="UP001500443">
    <property type="component" value="Unassembled WGS sequence"/>
</dbReference>
<evidence type="ECO:0000256" key="2">
    <source>
        <dbReference type="SAM" id="Phobius"/>
    </source>
</evidence>
<dbReference type="InterPro" id="IPR052016">
    <property type="entry name" value="Bact_Sigma-Reg"/>
</dbReference>
<dbReference type="InterPro" id="IPR036457">
    <property type="entry name" value="PPM-type-like_dom_sf"/>
</dbReference>
<evidence type="ECO:0000259" key="3">
    <source>
        <dbReference type="SMART" id="SM00331"/>
    </source>
</evidence>
<dbReference type="InterPro" id="IPR001932">
    <property type="entry name" value="PPM-type_phosphatase-like_dom"/>
</dbReference>
<gene>
    <name evidence="4" type="ORF">GCM10009802_31060</name>
</gene>
<evidence type="ECO:0000313" key="4">
    <source>
        <dbReference type="EMBL" id="GAA2125557.1"/>
    </source>
</evidence>
<organism evidence="4 5">
    <name type="scientific">Streptomyces synnematoformans</name>
    <dbReference type="NCBI Taxonomy" id="415721"/>
    <lineage>
        <taxon>Bacteria</taxon>
        <taxon>Bacillati</taxon>
        <taxon>Actinomycetota</taxon>
        <taxon>Actinomycetes</taxon>
        <taxon>Kitasatosporales</taxon>
        <taxon>Streptomycetaceae</taxon>
        <taxon>Streptomyces</taxon>
    </lineage>
</organism>
<keyword evidence="2" id="KW-0472">Membrane</keyword>
<keyword evidence="2" id="KW-0812">Transmembrane</keyword>